<dbReference type="PIRSF" id="PIRSF006816">
    <property type="entry name" value="Cyc3_hyd_g"/>
    <property type="match status" value="1"/>
</dbReference>
<dbReference type="InterPro" id="IPR050353">
    <property type="entry name" value="PyrK_electron_transfer"/>
</dbReference>
<dbReference type="PANTHER" id="PTHR43513:SF1">
    <property type="entry name" value="ANAEROBIC SULFITE REDUCTASE SUBUNIT B"/>
    <property type="match status" value="1"/>
</dbReference>
<gene>
    <name evidence="2" type="ORF">J2Z35_002170</name>
</gene>
<protein>
    <submittedName>
        <fullName evidence="2">NAD(P)H-flavin reductase</fullName>
    </submittedName>
</protein>
<dbReference type="Pfam" id="PF10418">
    <property type="entry name" value="DHODB_Fe-S_bind"/>
    <property type="match status" value="1"/>
</dbReference>
<dbReference type="PRINTS" id="PR00371">
    <property type="entry name" value="FPNCR"/>
</dbReference>
<dbReference type="RefSeq" id="WP_209661421.1">
    <property type="nucleotide sequence ID" value="NZ_JAGGLI010000027.1"/>
</dbReference>
<dbReference type="PANTHER" id="PTHR43513">
    <property type="entry name" value="DIHYDROOROTATE DEHYDROGENASE B (NAD(+)), ELECTRON TRANSFER SUBUNIT"/>
    <property type="match status" value="1"/>
</dbReference>
<feature type="domain" description="FAD-binding FR-type" evidence="1">
    <location>
        <begin position="9"/>
        <end position="110"/>
    </location>
</feature>
<evidence type="ECO:0000259" key="1">
    <source>
        <dbReference type="PROSITE" id="PS51384"/>
    </source>
</evidence>
<dbReference type="SUPFAM" id="SSF63380">
    <property type="entry name" value="Riboflavin synthase domain-like"/>
    <property type="match status" value="1"/>
</dbReference>
<dbReference type="InterPro" id="IPR017927">
    <property type="entry name" value="FAD-bd_FR_type"/>
</dbReference>
<keyword evidence="3" id="KW-1185">Reference proteome</keyword>
<dbReference type="PROSITE" id="PS51384">
    <property type="entry name" value="FAD_FR"/>
    <property type="match status" value="1"/>
</dbReference>
<dbReference type="InterPro" id="IPR001433">
    <property type="entry name" value="OxRdtase_FAD/NAD-bd"/>
</dbReference>
<dbReference type="Gene3D" id="3.40.50.80">
    <property type="entry name" value="Nucleotide-binding domain of ferredoxin-NADP reductase (FNR) module"/>
    <property type="match status" value="1"/>
</dbReference>
<dbReference type="Pfam" id="PF00175">
    <property type="entry name" value="NAD_binding_1"/>
    <property type="match status" value="1"/>
</dbReference>
<name>A0ABS4KP22_9FIRM</name>
<proteinExistence type="predicted"/>
<evidence type="ECO:0000313" key="3">
    <source>
        <dbReference type="Proteomes" id="UP001314903"/>
    </source>
</evidence>
<evidence type="ECO:0000313" key="2">
    <source>
        <dbReference type="EMBL" id="MBP2028369.1"/>
    </source>
</evidence>
<dbReference type="InterPro" id="IPR019480">
    <property type="entry name" value="Dihydroorotate_DH_Fe-S-bd"/>
</dbReference>
<comment type="caution">
    <text evidence="2">The sequence shown here is derived from an EMBL/GenBank/DDBJ whole genome shotgun (WGS) entry which is preliminary data.</text>
</comment>
<reference evidence="2 3" key="1">
    <citation type="submission" date="2021-03" db="EMBL/GenBank/DDBJ databases">
        <title>Genomic Encyclopedia of Type Strains, Phase IV (KMG-IV): sequencing the most valuable type-strain genomes for metagenomic binning, comparative biology and taxonomic classification.</title>
        <authorList>
            <person name="Goeker M."/>
        </authorList>
    </citation>
    <scope>NUCLEOTIDE SEQUENCE [LARGE SCALE GENOMIC DNA]</scope>
    <source>
        <strain evidence="2 3">DSM 27512</strain>
    </source>
</reference>
<dbReference type="InterPro" id="IPR012165">
    <property type="entry name" value="Cyt_c3_hydrogenase_gsu"/>
</dbReference>
<accession>A0ABS4KP22</accession>
<dbReference type="Proteomes" id="UP001314903">
    <property type="component" value="Unassembled WGS sequence"/>
</dbReference>
<dbReference type="InterPro" id="IPR001709">
    <property type="entry name" value="Flavoprot_Pyr_Nucl_cyt_Rdtase"/>
</dbReference>
<dbReference type="InterPro" id="IPR008333">
    <property type="entry name" value="Cbr1-like_FAD-bd_dom"/>
</dbReference>
<dbReference type="InterPro" id="IPR039261">
    <property type="entry name" value="FNR_nucleotide-bd"/>
</dbReference>
<organism evidence="2 3">
    <name type="scientific">Acetoanaerobium pronyense</name>
    <dbReference type="NCBI Taxonomy" id="1482736"/>
    <lineage>
        <taxon>Bacteria</taxon>
        <taxon>Bacillati</taxon>
        <taxon>Bacillota</taxon>
        <taxon>Clostridia</taxon>
        <taxon>Peptostreptococcales</taxon>
        <taxon>Filifactoraceae</taxon>
        <taxon>Acetoanaerobium</taxon>
    </lineage>
</organism>
<dbReference type="EMBL" id="JAGGLI010000027">
    <property type="protein sequence ID" value="MBP2028369.1"/>
    <property type="molecule type" value="Genomic_DNA"/>
</dbReference>
<dbReference type="PRINTS" id="PR00410">
    <property type="entry name" value="PHEHYDRXLASE"/>
</dbReference>
<dbReference type="Pfam" id="PF00970">
    <property type="entry name" value="FAD_binding_6"/>
    <property type="match status" value="1"/>
</dbReference>
<dbReference type="CDD" id="cd06221">
    <property type="entry name" value="sulfite_reductase_like"/>
    <property type="match status" value="1"/>
</dbReference>
<dbReference type="InterPro" id="IPR017938">
    <property type="entry name" value="Riboflavin_synthase-like_b-brl"/>
</dbReference>
<sequence length="281" mass="31795">MACGCDNHIDPLIPEIAVIKDIRIDTRDVSTFRVENPKSGRCFDFKPGQCAMISIPPIGEAIFSITSSPTEKNFMEFSIKRCGLVTDYLHELEIESEIGIRGPYGNNFPVNDELKGKDILFIAGGIGLAPLRSVINYTMDNRADYGKIDIVYGARTSKDLVHRKDIFENWPTKKDTKVYLTVDREEKDWDGHVGFVPNYIKELNFDTNKVVLVCGPPIMIKYVLQGLEELGFKKEQVYTTLELKMKCGIGKCGRCNIGDKYVCKDGPVFRCDEIQKLPDEY</sequence>
<dbReference type="SUPFAM" id="SSF52343">
    <property type="entry name" value="Ferredoxin reductase-like, C-terminal NADP-linked domain"/>
    <property type="match status" value="1"/>
</dbReference>
<dbReference type="Gene3D" id="2.40.30.10">
    <property type="entry name" value="Translation factors"/>
    <property type="match status" value="1"/>
</dbReference>